<dbReference type="SUPFAM" id="SSF52540">
    <property type="entry name" value="P-loop containing nucleoside triphosphate hydrolases"/>
    <property type="match status" value="1"/>
</dbReference>
<feature type="transmembrane region" description="Helical" evidence="7">
    <location>
        <begin position="260"/>
        <end position="279"/>
    </location>
</feature>
<feature type="transmembrane region" description="Helical" evidence="7">
    <location>
        <begin position="154"/>
        <end position="171"/>
    </location>
</feature>
<feature type="transmembrane region" description="Helical" evidence="7">
    <location>
        <begin position="31"/>
        <end position="60"/>
    </location>
</feature>
<evidence type="ECO:0000256" key="3">
    <source>
        <dbReference type="ARBA" id="ARBA00022741"/>
    </source>
</evidence>
<feature type="transmembrane region" description="Helical" evidence="7">
    <location>
        <begin position="72"/>
        <end position="92"/>
    </location>
</feature>
<evidence type="ECO:0000313" key="10">
    <source>
        <dbReference type="EMBL" id="QUC09733.1"/>
    </source>
</evidence>
<keyword evidence="2 7" id="KW-0812">Transmembrane</keyword>
<evidence type="ECO:0000256" key="1">
    <source>
        <dbReference type="ARBA" id="ARBA00004651"/>
    </source>
</evidence>
<keyword evidence="4 10" id="KW-0067">ATP-binding</keyword>
<comment type="subcellular location">
    <subcellularLocation>
        <location evidence="1">Cell membrane</location>
        <topology evidence="1">Multi-pass membrane protein</topology>
    </subcellularLocation>
</comment>
<keyword evidence="6 7" id="KW-0472">Membrane</keyword>
<dbReference type="PANTHER" id="PTHR43394">
    <property type="entry name" value="ATP-DEPENDENT PERMEASE MDL1, MITOCHONDRIAL"/>
    <property type="match status" value="1"/>
</dbReference>
<evidence type="ECO:0000256" key="5">
    <source>
        <dbReference type="ARBA" id="ARBA00022989"/>
    </source>
</evidence>
<dbReference type="Pfam" id="PF00005">
    <property type="entry name" value="ABC_tran"/>
    <property type="match status" value="1"/>
</dbReference>
<dbReference type="InterPro" id="IPR027417">
    <property type="entry name" value="P-loop_NTPase"/>
</dbReference>
<evidence type="ECO:0000313" key="11">
    <source>
        <dbReference type="Proteomes" id="UP000678513"/>
    </source>
</evidence>
<proteinExistence type="predicted"/>
<dbReference type="EMBL" id="CP072384">
    <property type="protein sequence ID" value="QUC09733.1"/>
    <property type="molecule type" value="Genomic_DNA"/>
</dbReference>
<dbReference type="Proteomes" id="UP000678513">
    <property type="component" value="Chromosome"/>
</dbReference>
<organism evidence="10 11">
    <name type="scientific">Arachnia rubra</name>
    <dbReference type="NCBI Taxonomy" id="1547448"/>
    <lineage>
        <taxon>Bacteria</taxon>
        <taxon>Bacillati</taxon>
        <taxon>Actinomycetota</taxon>
        <taxon>Actinomycetes</taxon>
        <taxon>Propionibacteriales</taxon>
        <taxon>Propionibacteriaceae</taxon>
        <taxon>Arachnia</taxon>
    </lineage>
</organism>
<dbReference type="InterPro" id="IPR039421">
    <property type="entry name" value="Type_1_exporter"/>
</dbReference>
<dbReference type="PROSITE" id="PS00211">
    <property type="entry name" value="ABC_TRANSPORTER_1"/>
    <property type="match status" value="1"/>
</dbReference>
<gene>
    <name evidence="10" type="ORF">J5A65_13280</name>
</gene>
<evidence type="ECO:0000259" key="9">
    <source>
        <dbReference type="PROSITE" id="PS50929"/>
    </source>
</evidence>
<keyword evidence="11" id="KW-1185">Reference proteome</keyword>
<dbReference type="CDD" id="cd18550">
    <property type="entry name" value="ABC_6TM_exporter_like"/>
    <property type="match status" value="1"/>
</dbReference>
<keyword evidence="5 7" id="KW-1133">Transmembrane helix</keyword>
<evidence type="ECO:0000256" key="4">
    <source>
        <dbReference type="ARBA" id="ARBA00022840"/>
    </source>
</evidence>
<dbReference type="PANTHER" id="PTHR43394:SF1">
    <property type="entry name" value="ATP-BINDING CASSETTE SUB-FAMILY B MEMBER 10, MITOCHONDRIAL"/>
    <property type="match status" value="1"/>
</dbReference>
<dbReference type="InterPro" id="IPR011527">
    <property type="entry name" value="ABC1_TM_dom"/>
</dbReference>
<protein>
    <submittedName>
        <fullName evidence="10">ABC transporter ATP-binding protein</fullName>
    </submittedName>
</protein>
<dbReference type="Pfam" id="PF00664">
    <property type="entry name" value="ABC_membrane"/>
    <property type="match status" value="1"/>
</dbReference>
<dbReference type="InterPro" id="IPR003439">
    <property type="entry name" value="ABC_transporter-like_ATP-bd"/>
</dbReference>
<keyword evidence="3" id="KW-0547">Nucleotide-binding</keyword>
<sequence length="608" mass="65299">MLSPLARDRSVLRHQLPRGTARRVLAQGRPFAGLLVVFALAVLGGSATTVLPMLLFQHIIDDGVLAGDAGTVVRLALIVAALALLGAGLALLERWCSAQVGEGLIHRLRCQLFDHVSRMPLAFFTRSNTGRLVSRVVADVAGAQQAFTSTFSQALSNAATLVLVVASMLLLSWQLTLAALVLLPVFMLPAKLVAQRMGRLARLRMEHQAQLTETMTERFTVSGALLVKLFGDERRESRLFDEQARQLARDGVNMAMVTRVFLSALSLVGALAVALFYGLGGSAVIAGQLSLGTLTAMVALLARLYGPLMQLTNLRVDLMTAMVSFERVFEVLDLQPAITDAPDAVDVPSPAGIVFDDVWFSYPAGQEVSLASLKPDAAEEGRGTPVIRGVSFRAEPGQTIALVGPSGAGKTTLTHLLARLYDVDSGSVQVGGVDVRQLRQASLHGTVGYVTQDAHLFHDSIRANLLYAKPAATQEELWQVLEAAQIAALVKSLPQGLDTLVGERGYRLSGGERQRLAIARLLLKSPPVIVLDEATAHLDAASEHLVQRALDVARQGRTAVVVAHRLSTVRAADQILVVEDGQVTERGTHEQLLAADGAYARLYQRQFQ</sequence>
<dbReference type="InterPro" id="IPR017871">
    <property type="entry name" value="ABC_transporter-like_CS"/>
</dbReference>
<feature type="domain" description="ABC transporter" evidence="8">
    <location>
        <begin position="353"/>
        <end position="605"/>
    </location>
</feature>
<dbReference type="SUPFAM" id="SSF90123">
    <property type="entry name" value="ABC transporter transmembrane region"/>
    <property type="match status" value="1"/>
</dbReference>
<feature type="domain" description="ABC transmembrane type-1" evidence="9">
    <location>
        <begin position="36"/>
        <end position="320"/>
    </location>
</feature>
<evidence type="ECO:0000256" key="7">
    <source>
        <dbReference type="SAM" id="Phobius"/>
    </source>
</evidence>
<reference evidence="10 11" key="1">
    <citation type="submission" date="2021-03" db="EMBL/GenBank/DDBJ databases">
        <title>Human Oral Microbial Genomes.</title>
        <authorList>
            <person name="Johnston C.D."/>
            <person name="Chen T."/>
            <person name="Dewhirst F.E."/>
        </authorList>
    </citation>
    <scope>NUCLEOTIDE SEQUENCE [LARGE SCALE GENOMIC DNA]</scope>
    <source>
        <strain evidence="10 11">DSMZ 100122</strain>
    </source>
</reference>
<accession>A0ABX7YA84</accession>
<dbReference type="PROSITE" id="PS50929">
    <property type="entry name" value="ABC_TM1F"/>
    <property type="match status" value="1"/>
</dbReference>
<feature type="transmembrane region" description="Helical" evidence="7">
    <location>
        <begin position="177"/>
        <end position="194"/>
    </location>
</feature>
<evidence type="ECO:0000256" key="2">
    <source>
        <dbReference type="ARBA" id="ARBA00022692"/>
    </source>
</evidence>
<name>A0ABX7YA84_9ACTN</name>
<dbReference type="PROSITE" id="PS50893">
    <property type="entry name" value="ABC_TRANSPORTER_2"/>
    <property type="match status" value="1"/>
</dbReference>
<feature type="transmembrane region" description="Helical" evidence="7">
    <location>
        <begin position="285"/>
        <end position="305"/>
    </location>
</feature>
<dbReference type="Gene3D" id="3.40.50.300">
    <property type="entry name" value="P-loop containing nucleotide triphosphate hydrolases"/>
    <property type="match status" value="1"/>
</dbReference>
<evidence type="ECO:0000256" key="6">
    <source>
        <dbReference type="ARBA" id="ARBA00023136"/>
    </source>
</evidence>
<dbReference type="SMART" id="SM00382">
    <property type="entry name" value="AAA"/>
    <property type="match status" value="1"/>
</dbReference>
<dbReference type="Gene3D" id="1.20.1560.10">
    <property type="entry name" value="ABC transporter type 1, transmembrane domain"/>
    <property type="match status" value="1"/>
</dbReference>
<dbReference type="InterPro" id="IPR003593">
    <property type="entry name" value="AAA+_ATPase"/>
</dbReference>
<dbReference type="GO" id="GO:0005524">
    <property type="term" value="F:ATP binding"/>
    <property type="evidence" value="ECO:0007669"/>
    <property type="project" value="UniProtKB-KW"/>
</dbReference>
<dbReference type="InterPro" id="IPR036640">
    <property type="entry name" value="ABC1_TM_sf"/>
</dbReference>
<evidence type="ECO:0000259" key="8">
    <source>
        <dbReference type="PROSITE" id="PS50893"/>
    </source>
</evidence>